<keyword evidence="9" id="KW-1185">Reference proteome</keyword>
<dbReference type="EC" id="1.7.1.17" evidence="6"/>
<reference evidence="8 9" key="1">
    <citation type="submission" date="2019-11" db="EMBL/GenBank/DDBJ databases">
        <title>Whole-genome sequence of a the green, strictly anaerobic photosynthetic bacterium Heliobacillus mobilis DSM 6151.</title>
        <authorList>
            <person name="Kyndt J.A."/>
            <person name="Meyer T.E."/>
        </authorList>
    </citation>
    <scope>NUCLEOTIDE SEQUENCE [LARGE SCALE GENOMIC DNA]</scope>
    <source>
        <strain evidence="8 9">DSM 6151</strain>
    </source>
</reference>
<dbReference type="GO" id="GO:0016655">
    <property type="term" value="F:oxidoreductase activity, acting on NAD(P)H, quinone or similar compound as acceptor"/>
    <property type="evidence" value="ECO:0007669"/>
    <property type="project" value="InterPro"/>
</dbReference>
<dbReference type="Pfam" id="PF02525">
    <property type="entry name" value="Flavodoxin_2"/>
    <property type="match status" value="1"/>
</dbReference>
<evidence type="ECO:0000259" key="7">
    <source>
        <dbReference type="Pfam" id="PF02525"/>
    </source>
</evidence>
<feature type="domain" description="Flavodoxin-like fold" evidence="7">
    <location>
        <begin position="3"/>
        <end position="206"/>
    </location>
</feature>
<keyword evidence="4 6" id="KW-0520">NAD</keyword>
<dbReference type="PANTHER" id="PTHR43741">
    <property type="entry name" value="FMN-DEPENDENT NADH-AZOREDUCTASE 1"/>
    <property type="match status" value="1"/>
</dbReference>
<feature type="binding site" evidence="6">
    <location>
        <begin position="17"/>
        <end position="19"/>
    </location>
    <ligand>
        <name>FMN</name>
        <dbReference type="ChEBI" id="CHEBI:58210"/>
    </ligand>
</feature>
<evidence type="ECO:0000256" key="4">
    <source>
        <dbReference type="ARBA" id="ARBA00023027"/>
    </source>
</evidence>
<comment type="similarity">
    <text evidence="6">Belongs to the azoreductase type 1 family.</text>
</comment>
<evidence type="ECO:0000313" key="9">
    <source>
        <dbReference type="Proteomes" id="UP000430670"/>
    </source>
</evidence>
<keyword evidence="2 6" id="KW-0288">FMN</keyword>
<keyword evidence="3 6" id="KW-0560">Oxidoreductase</keyword>
<dbReference type="InterPro" id="IPR029039">
    <property type="entry name" value="Flavoprotein-like_sf"/>
</dbReference>
<dbReference type="PANTHER" id="PTHR43741:SF7">
    <property type="entry name" value="FMN-DEPENDENT NADH:QUINONE OXIDOREDUCTASE"/>
    <property type="match status" value="1"/>
</dbReference>
<dbReference type="EC" id="1.6.5.-" evidence="6"/>
<organism evidence="8 9">
    <name type="scientific">Heliobacterium mobile</name>
    <name type="common">Heliobacillus mobilis</name>
    <dbReference type="NCBI Taxonomy" id="28064"/>
    <lineage>
        <taxon>Bacteria</taxon>
        <taxon>Bacillati</taxon>
        <taxon>Bacillota</taxon>
        <taxon>Clostridia</taxon>
        <taxon>Eubacteriales</taxon>
        <taxon>Heliobacteriaceae</taxon>
        <taxon>Heliobacterium</taxon>
    </lineage>
</organism>
<gene>
    <name evidence="6" type="primary">azoR</name>
    <name evidence="8" type="ORF">GJ688_04370</name>
</gene>
<keyword evidence="1 6" id="KW-0285">Flavoprotein</keyword>
<comment type="caution">
    <text evidence="6">Lacks conserved residue(s) required for the propagation of feature annotation.</text>
</comment>
<comment type="caution">
    <text evidence="8">The sequence shown here is derived from an EMBL/GenBank/DDBJ whole genome shotgun (WGS) entry which is preliminary data.</text>
</comment>
<comment type="subunit">
    <text evidence="6">Homodimer.</text>
</comment>
<dbReference type="SUPFAM" id="SSF52218">
    <property type="entry name" value="Flavoproteins"/>
    <property type="match status" value="1"/>
</dbReference>
<accession>A0A6I3SH90</accession>
<evidence type="ECO:0000256" key="6">
    <source>
        <dbReference type="HAMAP-Rule" id="MF_01216"/>
    </source>
</evidence>
<dbReference type="RefSeq" id="WP_155475332.1">
    <property type="nucleotide sequence ID" value="NZ_WNKU01000003.1"/>
</dbReference>
<dbReference type="InterPro" id="IPR050104">
    <property type="entry name" value="FMN-dep_NADH:Q_OxRdtase_AzoR1"/>
</dbReference>
<evidence type="ECO:0000256" key="2">
    <source>
        <dbReference type="ARBA" id="ARBA00022643"/>
    </source>
</evidence>
<dbReference type="GO" id="GO:0009055">
    <property type="term" value="F:electron transfer activity"/>
    <property type="evidence" value="ECO:0007669"/>
    <property type="project" value="UniProtKB-UniRule"/>
</dbReference>
<dbReference type="HAMAP" id="MF_01216">
    <property type="entry name" value="Azoreductase_type1"/>
    <property type="match status" value="1"/>
</dbReference>
<dbReference type="EMBL" id="WNKU01000003">
    <property type="protein sequence ID" value="MTV48219.1"/>
    <property type="molecule type" value="Genomic_DNA"/>
</dbReference>
<comment type="catalytic activity">
    <reaction evidence="5">
        <text>N,N-dimethyl-1,4-phenylenediamine + anthranilate + 2 NAD(+) = 2-(4-dimethylaminophenyl)diazenylbenzoate + 2 NADH + 2 H(+)</text>
        <dbReference type="Rhea" id="RHEA:55872"/>
        <dbReference type="ChEBI" id="CHEBI:15378"/>
        <dbReference type="ChEBI" id="CHEBI:15783"/>
        <dbReference type="ChEBI" id="CHEBI:16567"/>
        <dbReference type="ChEBI" id="CHEBI:57540"/>
        <dbReference type="ChEBI" id="CHEBI:57945"/>
        <dbReference type="ChEBI" id="CHEBI:71579"/>
        <dbReference type="EC" id="1.7.1.17"/>
    </reaction>
    <physiologicalReaction direction="right-to-left" evidence="5">
        <dbReference type="Rhea" id="RHEA:55874"/>
    </physiologicalReaction>
</comment>
<sequence length="214" mass="23941">MAKVLYITANPKAEKESLSLTVGRTFLDTYRQKAPQDQILEIDLYHTDLPLIDPDVFSAWGKLQKGEDFERLSAEEKRKVTHMNELADQFIATDKYIFVTPLWNLGIPPRMKAYIDSICIAGKTFKYTEQGPVGLLQGKKAVHVQARGGVYSEGPAKDFEFGDRYLRAILTFLGVDVSDSVIIEGADHFVDQRQQILDKALEKAKAASGLFAQG</sequence>
<dbReference type="NCBIfam" id="NF010075">
    <property type="entry name" value="PRK13556.1"/>
    <property type="match status" value="1"/>
</dbReference>
<dbReference type="GO" id="GO:0010181">
    <property type="term" value="F:FMN binding"/>
    <property type="evidence" value="ECO:0007669"/>
    <property type="project" value="UniProtKB-UniRule"/>
</dbReference>
<dbReference type="GO" id="GO:0016652">
    <property type="term" value="F:oxidoreductase activity, acting on NAD(P)H as acceptor"/>
    <property type="evidence" value="ECO:0007669"/>
    <property type="project" value="UniProtKB-UniRule"/>
</dbReference>
<proteinExistence type="inferred from homology"/>
<evidence type="ECO:0000256" key="1">
    <source>
        <dbReference type="ARBA" id="ARBA00022630"/>
    </source>
</evidence>
<protein>
    <recommendedName>
        <fullName evidence="6">FMN dependent NADH:quinone oxidoreductase</fullName>
        <ecNumber evidence="6">1.6.5.-</ecNumber>
    </recommendedName>
    <alternativeName>
        <fullName evidence="6">Azo-dye reductase</fullName>
    </alternativeName>
    <alternativeName>
        <fullName evidence="6">FMN-dependent NADH-azo compound oxidoreductase</fullName>
    </alternativeName>
    <alternativeName>
        <fullName evidence="6">FMN-dependent NADH-azoreductase</fullName>
        <ecNumber evidence="6">1.7.1.17</ecNumber>
    </alternativeName>
</protein>
<comment type="catalytic activity">
    <reaction evidence="6">
        <text>2 a quinone + NADH + H(+) = 2 a 1,4-benzosemiquinone + NAD(+)</text>
        <dbReference type="Rhea" id="RHEA:65952"/>
        <dbReference type="ChEBI" id="CHEBI:15378"/>
        <dbReference type="ChEBI" id="CHEBI:57540"/>
        <dbReference type="ChEBI" id="CHEBI:57945"/>
        <dbReference type="ChEBI" id="CHEBI:132124"/>
        <dbReference type="ChEBI" id="CHEBI:134225"/>
    </reaction>
</comment>
<dbReference type="OrthoDB" id="9805013at2"/>
<dbReference type="AlphaFoldDB" id="A0A6I3SH90"/>
<comment type="function">
    <text evidence="6">Also exhibits azoreductase activity. Catalyzes the reductive cleavage of the azo bond in aromatic azo compounds to the corresponding amines.</text>
</comment>
<evidence type="ECO:0000313" key="8">
    <source>
        <dbReference type="EMBL" id="MTV48219.1"/>
    </source>
</evidence>
<name>A0A6I3SH90_HELMO</name>
<evidence type="ECO:0000256" key="3">
    <source>
        <dbReference type="ARBA" id="ARBA00023002"/>
    </source>
</evidence>
<dbReference type="Proteomes" id="UP000430670">
    <property type="component" value="Unassembled WGS sequence"/>
</dbReference>
<dbReference type="InterPro" id="IPR023048">
    <property type="entry name" value="NADH:quinone_OxRdtase_FMN_depd"/>
</dbReference>
<dbReference type="Gene3D" id="3.40.50.360">
    <property type="match status" value="1"/>
</dbReference>
<evidence type="ECO:0000256" key="5">
    <source>
        <dbReference type="ARBA" id="ARBA00048542"/>
    </source>
</evidence>
<comment type="function">
    <text evidence="6">Quinone reductase that provides resistance to thiol-specific stress caused by electrophilic quinones.</text>
</comment>
<comment type="cofactor">
    <cofactor evidence="6">
        <name>FMN</name>
        <dbReference type="ChEBI" id="CHEBI:58210"/>
    </cofactor>
    <text evidence="6">Binds 1 FMN per subunit.</text>
</comment>
<dbReference type="InterPro" id="IPR003680">
    <property type="entry name" value="Flavodoxin_fold"/>
</dbReference>